<reference evidence="1" key="1">
    <citation type="journal article" date="2014" name="Front. Microbiol.">
        <title>High frequency of phylogenetically diverse reductive dehalogenase-homologous genes in deep subseafloor sedimentary metagenomes.</title>
        <authorList>
            <person name="Kawai M."/>
            <person name="Futagami T."/>
            <person name="Toyoda A."/>
            <person name="Takaki Y."/>
            <person name="Nishi S."/>
            <person name="Hori S."/>
            <person name="Arai W."/>
            <person name="Tsubouchi T."/>
            <person name="Morono Y."/>
            <person name="Uchiyama I."/>
            <person name="Ito T."/>
            <person name="Fujiyama A."/>
            <person name="Inagaki F."/>
            <person name="Takami H."/>
        </authorList>
    </citation>
    <scope>NUCLEOTIDE SEQUENCE</scope>
    <source>
        <strain evidence="1">Expedition CK06-06</strain>
    </source>
</reference>
<proteinExistence type="predicted"/>
<comment type="caution">
    <text evidence="1">The sequence shown here is derived from an EMBL/GenBank/DDBJ whole genome shotgun (WGS) entry which is preliminary data.</text>
</comment>
<sequence>MQGYAPVADLECEMEQTKDFEKFVKVIMDAWDKYTERHSYSEKQIKQTR</sequence>
<evidence type="ECO:0000313" key="1">
    <source>
        <dbReference type="EMBL" id="GAH39501.1"/>
    </source>
</evidence>
<protein>
    <submittedName>
        <fullName evidence="1">Uncharacterized protein</fullName>
    </submittedName>
</protein>
<organism evidence="1">
    <name type="scientific">marine sediment metagenome</name>
    <dbReference type="NCBI Taxonomy" id="412755"/>
    <lineage>
        <taxon>unclassified sequences</taxon>
        <taxon>metagenomes</taxon>
        <taxon>ecological metagenomes</taxon>
    </lineage>
</organism>
<gene>
    <name evidence="1" type="ORF">S03H2_16271</name>
</gene>
<accession>X1F1M3</accession>
<dbReference type="AlphaFoldDB" id="X1F1M3"/>
<name>X1F1M3_9ZZZZ</name>
<dbReference type="EMBL" id="BARU01008305">
    <property type="protein sequence ID" value="GAH39501.1"/>
    <property type="molecule type" value="Genomic_DNA"/>
</dbReference>